<feature type="transmembrane region" description="Helical" evidence="1">
    <location>
        <begin position="6"/>
        <end position="26"/>
    </location>
</feature>
<sequence length="209" mass="23456">MDLLCYLLVGLILFYLSPMSSILLLHQTCSVHEQAIKIVAFLATDLMDTIEYFVATLLVYSSPTCPSNGISVFNAIRDAKETIHHDTDRTSLVATMLLLFMIPVVLQKLLSALEQGSSAAALRRALLGNTIAFLVALYALARLLRSGHVYYETGSFRQTWLDLHPIHRDLLGHGLRWVAHVGRDADQLLLNLRIARLEQELRDWTGLTK</sequence>
<protein>
    <submittedName>
        <fullName evidence="2">Uncharacterized protein</fullName>
    </submittedName>
</protein>
<dbReference type="Proteomes" id="UP000308133">
    <property type="component" value="Unassembled WGS sequence"/>
</dbReference>
<comment type="caution">
    <text evidence="2">The sequence shown here is derived from an EMBL/GenBank/DDBJ whole genome shotgun (WGS) entry which is preliminary data.</text>
</comment>
<keyword evidence="1" id="KW-0472">Membrane</keyword>
<accession>A0A4U7AYI3</accession>
<gene>
    <name evidence="2" type="ORF">C1H76_5874</name>
</gene>
<feature type="transmembrane region" description="Helical" evidence="1">
    <location>
        <begin position="125"/>
        <end position="144"/>
    </location>
</feature>
<organism evidence="2 3">
    <name type="scientific">Elsinoe australis</name>
    <dbReference type="NCBI Taxonomy" id="40998"/>
    <lineage>
        <taxon>Eukaryota</taxon>
        <taxon>Fungi</taxon>
        <taxon>Dikarya</taxon>
        <taxon>Ascomycota</taxon>
        <taxon>Pezizomycotina</taxon>
        <taxon>Dothideomycetes</taxon>
        <taxon>Dothideomycetidae</taxon>
        <taxon>Myriangiales</taxon>
        <taxon>Elsinoaceae</taxon>
        <taxon>Elsinoe</taxon>
    </lineage>
</organism>
<feature type="transmembrane region" description="Helical" evidence="1">
    <location>
        <begin position="92"/>
        <end position="113"/>
    </location>
</feature>
<name>A0A4U7AYI3_9PEZI</name>
<proteinExistence type="predicted"/>
<evidence type="ECO:0000313" key="2">
    <source>
        <dbReference type="EMBL" id="TKX21981.1"/>
    </source>
</evidence>
<dbReference type="AlphaFoldDB" id="A0A4U7AYI3"/>
<evidence type="ECO:0000256" key="1">
    <source>
        <dbReference type="SAM" id="Phobius"/>
    </source>
</evidence>
<reference evidence="2 3" key="1">
    <citation type="submission" date="2018-02" db="EMBL/GenBank/DDBJ databases">
        <title>Draft genome sequences of Elsinoe sp., causing black scab on jojoba.</title>
        <authorList>
            <person name="Stodart B."/>
            <person name="Jeffress S."/>
            <person name="Ash G."/>
            <person name="Arun Chinnappa K."/>
        </authorList>
    </citation>
    <scope>NUCLEOTIDE SEQUENCE [LARGE SCALE GENOMIC DNA]</scope>
    <source>
        <strain evidence="2 3">Hillstone_2</strain>
    </source>
</reference>
<feature type="transmembrane region" description="Helical" evidence="1">
    <location>
        <begin position="38"/>
        <end position="60"/>
    </location>
</feature>
<dbReference type="EMBL" id="PTQR01000075">
    <property type="protein sequence ID" value="TKX21981.1"/>
    <property type="molecule type" value="Genomic_DNA"/>
</dbReference>
<evidence type="ECO:0000313" key="3">
    <source>
        <dbReference type="Proteomes" id="UP000308133"/>
    </source>
</evidence>
<keyword evidence="1" id="KW-1133">Transmembrane helix</keyword>
<keyword evidence="1" id="KW-0812">Transmembrane</keyword>